<dbReference type="SUPFAM" id="SSF55961">
    <property type="entry name" value="Bet v1-like"/>
    <property type="match status" value="1"/>
</dbReference>
<dbReference type="CDD" id="cd07813">
    <property type="entry name" value="COQ10p_like"/>
    <property type="match status" value="1"/>
</dbReference>
<feature type="domain" description="Coenzyme Q-binding protein COQ10 START" evidence="2">
    <location>
        <begin position="10"/>
        <end position="134"/>
    </location>
</feature>
<evidence type="ECO:0000256" key="1">
    <source>
        <dbReference type="ARBA" id="ARBA00008918"/>
    </source>
</evidence>
<dbReference type="EMBL" id="JBHRSL010000002">
    <property type="protein sequence ID" value="MFC3051068.1"/>
    <property type="molecule type" value="Genomic_DNA"/>
</dbReference>
<accession>A0ABV7D1Q0</accession>
<name>A0ABV7D1Q0_9PROT</name>
<dbReference type="Pfam" id="PF03364">
    <property type="entry name" value="Polyketide_cyc"/>
    <property type="match status" value="1"/>
</dbReference>
<dbReference type="RefSeq" id="WP_194212087.1">
    <property type="nucleotide sequence ID" value="NZ_CP061205.1"/>
</dbReference>
<protein>
    <submittedName>
        <fullName evidence="3">Type II toxin-antitoxin system RatA family toxin</fullName>
    </submittedName>
</protein>
<dbReference type="InterPro" id="IPR023393">
    <property type="entry name" value="START-like_dom_sf"/>
</dbReference>
<reference evidence="4" key="1">
    <citation type="journal article" date="2019" name="Int. J. Syst. Evol. Microbiol.">
        <title>The Global Catalogue of Microorganisms (GCM) 10K type strain sequencing project: providing services to taxonomists for standard genome sequencing and annotation.</title>
        <authorList>
            <consortium name="The Broad Institute Genomics Platform"/>
            <consortium name="The Broad Institute Genome Sequencing Center for Infectious Disease"/>
            <person name="Wu L."/>
            <person name="Ma J."/>
        </authorList>
    </citation>
    <scope>NUCLEOTIDE SEQUENCE [LARGE SCALE GENOMIC DNA]</scope>
    <source>
        <strain evidence="4">KCTC 62164</strain>
    </source>
</reference>
<dbReference type="InterPro" id="IPR044996">
    <property type="entry name" value="COQ10-like"/>
</dbReference>
<sequence>MPKFSEQKVLPYSREQVFALVSDVQKYPEFLPWCIGARVYNRQPACFDADVIIGFKMFREKFTSRVSLIQDERVDVDYIKGPMKQLYNHWHFQSVEGGCLVEFEVDFEFNSKLLNDMIGGLFGKACEKMVAAFEGRAQVLYGTD</sequence>
<proteinExistence type="inferred from homology"/>
<comment type="caution">
    <text evidence="3">The sequence shown here is derived from an EMBL/GenBank/DDBJ whole genome shotgun (WGS) entry which is preliminary data.</text>
</comment>
<dbReference type="Proteomes" id="UP001595444">
    <property type="component" value="Unassembled WGS sequence"/>
</dbReference>
<comment type="similarity">
    <text evidence="1">Belongs to the ribosome association toxin RatA family.</text>
</comment>
<organism evidence="3 4">
    <name type="scientific">Kordiimonas pumila</name>
    <dbReference type="NCBI Taxonomy" id="2161677"/>
    <lineage>
        <taxon>Bacteria</taxon>
        <taxon>Pseudomonadati</taxon>
        <taxon>Pseudomonadota</taxon>
        <taxon>Alphaproteobacteria</taxon>
        <taxon>Kordiimonadales</taxon>
        <taxon>Kordiimonadaceae</taxon>
        <taxon>Kordiimonas</taxon>
    </lineage>
</organism>
<gene>
    <name evidence="3" type="ORF">ACFOKA_04020</name>
</gene>
<dbReference type="PANTHER" id="PTHR12901">
    <property type="entry name" value="SPERM PROTEIN HOMOLOG"/>
    <property type="match status" value="1"/>
</dbReference>
<dbReference type="PANTHER" id="PTHR12901:SF10">
    <property type="entry name" value="COENZYME Q-BINDING PROTEIN COQ10, MITOCHONDRIAL"/>
    <property type="match status" value="1"/>
</dbReference>
<evidence type="ECO:0000313" key="3">
    <source>
        <dbReference type="EMBL" id="MFC3051068.1"/>
    </source>
</evidence>
<evidence type="ECO:0000259" key="2">
    <source>
        <dbReference type="Pfam" id="PF03364"/>
    </source>
</evidence>
<keyword evidence="4" id="KW-1185">Reference proteome</keyword>
<dbReference type="Gene3D" id="3.30.530.20">
    <property type="match status" value="1"/>
</dbReference>
<dbReference type="InterPro" id="IPR005031">
    <property type="entry name" value="COQ10_START"/>
</dbReference>
<evidence type="ECO:0000313" key="4">
    <source>
        <dbReference type="Proteomes" id="UP001595444"/>
    </source>
</evidence>